<organism evidence="7 8">
    <name type="scientific">Brevibacterium aurantiacum</name>
    <dbReference type="NCBI Taxonomy" id="273384"/>
    <lineage>
        <taxon>Bacteria</taxon>
        <taxon>Bacillati</taxon>
        <taxon>Actinomycetota</taxon>
        <taxon>Actinomycetes</taxon>
        <taxon>Micrococcales</taxon>
        <taxon>Brevibacteriaceae</taxon>
        <taxon>Brevibacterium</taxon>
    </lineage>
</organism>
<keyword evidence="2" id="KW-0489">Methyltransferase</keyword>
<dbReference type="Gene3D" id="3.40.50.150">
    <property type="entry name" value="Vaccinia Virus protein VP39"/>
    <property type="match status" value="1"/>
</dbReference>
<name>A0A2H1KPU6_BREAU</name>
<keyword evidence="4" id="KW-0949">S-adenosyl-L-methionine</keyword>
<evidence type="ECO:0000256" key="3">
    <source>
        <dbReference type="ARBA" id="ARBA00022679"/>
    </source>
</evidence>
<dbReference type="EC" id="2.1.1.72" evidence="1"/>
<dbReference type="InterPro" id="IPR047939">
    <property type="entry name" value="BREX_1_PglX"/>
</dbReference>
<evidence type="ECO:0000256" key="5">
    <source>
        <dbReference type="ARBA" id="ARBA00047942"/>
    </source>
</evidence>
<dbReference type="PANTHER" id="PTHR33841">
    <property type="entry name" value="DNA METHYLTRANSFERASE YEEA-RELATED"/>
    <property type="match status" value="1"/>
</dbReference>
<dbReference type="Proteomes" id="UP000234327">
    <property type="component" value="Unassembled WGS sequence"/>
</dbReference>
<reference evidence="7 8" key="1">
    <citation type="submission" date="2017-03" db="EMBL/GenBank/DDBJ databases">
        <authorList>
            <person name="Afonso C.L."/>
            <person name="Miller P.J."/>
            <person name="Scott M.A."/>
            <person name="Spackman E."/>
            <person name="Goraichik I."/>
            <person name="Dimitrov K.M."/>
            <person name="Suarez D.L."/>
            <person name="Swayne D.E."/>
        </authorList>
    </citation>
    <scope>NUCLEOTIDE SEQUENCE [LARGE SCALE GENOMIC DNA]</scope>
    <source>
        <strain evidence="8">6(3)</strain>
    </source>
</reference>
<sequence length="674" mass="74560">MSSGLSEFINQTFDFGKQDLYSAFIERAVKLVVRRGLVAMITMQSWMFLSTFEALRRWILESNAPRVVAHLGAGAFDTIGGDVVTTAAFILCRDSSPSTIGKYIDATMAADETSKALIVQGARGGSSNAHSKSAEALIGLPGAVLGYWASDALIEAYSACSHLAQVADPRQGLSTANDGRFLRHWFEISYSRSSLAAPADPEVRRASRWLPCNKGGTYRRWYGNQDYVIDWAHDGQVLRDPLTGAAIRNPNYYFHQSVSWSNIGGNAAFRYFPEGFIFNAKGMSLFPHTEGDLLALLGYLNSSAAREALRLVAPINSIEVGHVAVVPVPGSLTSLTLVDEAVAIAKADWDEYELSWNFNRSALLSTGKARILDAVERLRADHADATSRLHLIEERNNLEVAGLLATPDVSVEVNIADVSLAGNEDFLYPSIEAGARRDQRAIADIVADLVSYAAGCMFGRYSLDEPGLILADQGANLQDYLARVPTPTFTPDADNVIPIVDGDWFDDDIVERFRQFLRAAFGEQHLEENLQFVSKSLGVKHLRDYFVKSFYKDHVKRYKNRPIYWLFSSPKGSFNALIYMHRYAPSTVSKVLTYLREYVTKLESALKQAERAGNTKEADRLRKILVDLNKYEQDTLFPKASENIMIDLDDGVKVNYPKFGAALKKIPGLEAASA</sequence>
<dbReference type="GO" id="GO:0006304">
    <property type="term" value="P:DNA modification"/>
    <property type="evidence" value="ECO:0007669"/>
    <property type="project" value="InterPro"/>
</dbReference>
<protein>
    <recommendedName>
        <fullName evidence="1">site-specific DNA-methyltransferase (adenine-specific)</fullName>
        <ecNumber evidence="1">2.1.1.72</ecNumber>
    </recommendedName>
</protein>
<dbReference type="InterPro" id="IPR011639">
    <property type="entry name" value="MethylTrfase_TaqI-like_dom"/>
</dbReference>
<evidence type="ECO:0000313" key="8">
    <source>
        <dbReference type="Proteomes" id="UP000234327"/>
    </source>
</evidence>
<dbReference type="PANTHER" id="PTHR33841:SF1">
    <property type="entry name" value="DNA METHYLTRANSFERASE A"/>
    <property type="match status" value="1"/>
</dbReference>
<evidence type="ECO:0000256" key="2">
    <source>
        <dbReference type="ARBA" id="ARBA00022603"/>
    </source>
</evidence>
<evidence type="ECO:0000313" key="7">
    <source>
        <dbReference type="EMBL" id="SMY01757.1"/>
    </source>
</evidence>
<dbReference type="SUPFAM" id="SSF53335">
    <property type="entry name" value="S-adenosyl-L-methionine-dependent methyltransferases"/>
    <property type="match status" value="1"/>
</dbReference>
<gene>
    <name evidence="7" type="ORF">BAURA63_03575</name>
</gene>
<feature type="domain" description="Type II methyltransferase M.TaqI-like" evidence="6">
    <location>
        <begin position="12"/>
        <end position="71"/>
    </location>
</feature>
<dbReference type="Pfam" id="PF07669">
    <property type="entry name" value="Eco57I"/>
    <property type="match status" value="1"/>
</dbReference>
<keyword evidence="3" id="KW-0808">Transferase</keyword>
<dbReference type="InterPro" id="IPR050953">
    <property type="entry name" value="N4_N6_ade-DNA_methylase"/>
</dbReference>
<dbReference type="GO" id="GO:0009007">
    <property type="term" value="F:site-specific DNA-methyltransferase (adenine-specific) activity"/>
    <property type="evidence" value="ECO:0007669"/>
    <property type="project" value="UniProtKB-EC"/>
</dbReference>
<dbReference type="GO" id="GO:0032259">
    <property type="term" value="P:methylation"/>
    <property type="evidence" value="ECO:0007669"/>
    <property type="project" value="UniProtKB-KW"/>
</dbReference>
<dbReference type="InterPro" id="IPR029063">
    <property type="entry name" value="SAM-dependent_MTases_sf"/>
</dbReference>
<evidence type="ECO:0000256" key="1">
    <source>
        <dbReference type="ARBA" id="ARBA00011900"/>
    </source>
</evidence>
<dbReference type="NCBIfam" id="NF033452">
    <property type="entry name" value="BREX_1_MTaseX"/>
    <property type="match status" value="1"/>
</dbReference>
<comment type="catalytic activity">
    <reaction evidence="5">
        <text>a 2'-deoxyadenosine in DNA + S-adenosyl-L-methionine = an N(6)-methyl-2'-deoxyadenosine in DNA + S-adenosyl-L-homocysteine + H(+)</text>
        <dbReference type="Rhea" id="RHEA:15197"/>
        <dbReference type="Rhea" id="RHEA-COMP:12418"/>
        <dbReference type="Rhea" id="RHEA-COMP:12419"/>
        <dbReference type="ChEBI" id="CHEBI:15378"/>
        <dbReference type="ChEBI" id="CHEBI:57856"/>
        <dbReference type="ChEBI" id="CHEBI:59789"/>
        <dbReference type="ChEBI" id="CHEBI:90615"/>
        <dbReference type="ChEBI" id="CHEBI:90616"/>
        <dbReference type="EC" id="2.1.1.72"/>
    </reaction>
</comment>
<dbReference type="RefSeq" id="WP_257944468.1">
    <property type="nucleotide sequence ID" value="NZ_FXYZ01000029.1"/>
</dbReference>
<dbReference type="AlphaFoldDB" id="A0A2H1KPU6"/>
<evidence type="ECO:0000256" key="4">
    <source>
        <dbReference type="ARBA" id="ARBA00022691"/>
    </source>
</evidence>
<accession>A0A2H1KPU6</accession>
<proteinExistence type="predicted"/>
<evidence type="ECO:0000259" key="6">
    <source>
        <dbReference type="Pfam" id="PF07669"/>
    </source>
</evidence>
<dbReference type="EMBL" id="FXYZ01000029">
    <property type="protein sequence ID" value="SMY01757.1"/>
    <property type="molecule type" value="Genomic_DNA"/>
</dbReference>